<comment type="subunit">
    <text evidence="6">V-ATPase is a heteromultimeric enzyme composed of a peripheral catalytic V1 complex (components A to H) attached to an integral membrane V0 proton pore complex.</text>
</comment>
<dbReference type="Proteomes" id="UP000036947">
    <property type="component" value="Unassembled WGS sequence"/>
</dbReference>
<evidence type="ECO:0000256" key="1">
    <source>
        <dbReference type="ARBA" id="ARBA00006138"/>
    </source>
</evidence>
<dbReference type="InterPro" id="IPR036132">
    <property type="entry name" value="Vac_ATP_synth_c_sf"/>
</dbReference>
<feature type="transmembrane region" description="Helical" evidence="8">
    <location>
        <begin position="49"/>
        <end position="68"/>
    </location>
</feature>
<evidence type="ECO:0000256" key="4">
    <source>
        <dbReference type="ARBA" id="ARBA00023065"/>
    </source>
</evidence>
<dbReference type="Gene3D" id="3.30.70.100">
    <property type="match status" value="1"/>
</dbReference>
<dbReference type="AlphaFoldDB" id="A0A0L0N8P6"/>
<gene>
    <name evidence="9" type="ORF">TOPH_04926</name>
</gene>
<evidence type="ECO:0000256" key="6">
    <source>
        <dbReference type="RuleBase" id="RU364010"/>
    </source>
</evidence>
<feature type="compositionally biased region" description="Polar residues" evidence="7">
    <location>
        <begin position="16"/>
        <end position="25"/>
    </location>
</feature>
<comment type="function">
    <text evidence="5">Subunit of the V1 complex of vacuolar(H+)-ATPase (V-ATPase), a multisubunit enzyme composed of a peripheral complex (V1) that hydrolyzes ATP and a membrane integral complex (V0) that translocates protons. V-ATPase is responsible for acidifying and maintaining the pH of intracellular compartments. Subunit C is necessary for the assembly of the catalytic sector of the enzyme and is likely to have a specific function in its catalytic activity. Reversibly leaves the enzyme after glucose depletion, causing the catalytic subcomplex V1 to detach from the V0 section.</text>
</comment>
<protein>
    <recommendedName>
        <fullName evidence="6">V-type proton ATPase subunit C</fullName>
    </recommendedName>
</protein>
<dbReference type="FunFam" id="3.30.70.100:FF:000002">
    <property type="entry name" value="V-type proton ATPase subunit C"/>
    <property type="match status" value="1"/>
</dbReference>
<dbReference type="InterPro" id="IPR004907">
    <property type="entry name" value="ATPase_V1-cplx_csu"/>
</dbReference>
<feature type="region of interest" description="Disordered" evidence="7">
    <location>
        <begin position="1"/>
        <end position="25"/>
    </location>
</feature>
<accession>A0A0L0N8P6</accession>
<keyword evidence="8" id="KW-1133">Transmembrane helix</keyword>
<name>A0A0L0N8P6_TOLOC</name>
<comment type="caution">
    <text evidence="9">The sequence shown here is derived from an EMBL/GenBank/DDBJ whole genome shotgun (WGS) entry which is preliminary data.</text>
</comment>
<dbReference type="OrthoDB" id="6605928at2759"/>
<dbReference type="SUPFAM" id="SSF118203">
    <property type="entry name" value="Vacuolar ATP synthase subunit C"/>
    <property type="match status" value="1"/>
</dbReference>
<comment type="similarity">
    <text evidence="1 6">Belongs to the V-ATPase C subunit family.</text>
</comment>
<evidence type="ECO:0000256" key="2">
    <source>
        <dbReference type="ARBA" id="ARBA00022448"/>
    </source>
</evidence>
<dbReference type="PANTHER" id="PTHR10137:SF0">
    <property type="entry name" value="V-TYPE PROTON ATPASE SUBUNIT C"/>
    <property type="match status" value="1"/>
</dbReference>
<reference evidence="9 10" key="1">
    <citation type="journal article" date="2015" name="BMC Genomics">
        <title>The genome of the truffle-parasite Tolypocladium ophioglossoides and the evolution of antifungal peptaibiotics.</title>
        <authorList>
            <person name="Quandt C.A."/>
            <person name="Bushley K.E."/>
            <person name="Spatafora J.W."/>
        </authorList>
    </citation>
    <scope>NUCLEOTIDE SEQUENCE [LARGE SCALE GENOMIC DNA]</scope>
    <source>
        <strain evidence="9 10">CBS 100239</strain>
    </source>
</reference>
<proteinExistence type="inferred from homology"/>
<sequence length="472" mass="52650">TTNPPTSPVTPARLHTSATSPSASWQKRAAAAVTHPREPRLVSPFPFRLFSFFLFLSLTLSLSVLLALRAAQRNATAAAMSTKYSLLSLPLGAFDSSNRDGAVSALSAIISPDNGTVTPFNIPDFKIGTLDALVQQADDLAKLEATCQVVVAKVGDSLRQVLNNDEERIASYKMVNDKPTDQYLRSFSWNKIRYRADKSLGELIDTLQKELVTVDNDVKTKFNQYNSVKTNLAALQRRQTGNLATKSLTPIVDPKLLVQDSEYIETHLIAVPTNVKREFLKTYETLSPMVVPRSAIELDHDDEFTLFAAATFKKHSADFIHKCREQKWTRRQYTYVEGGREEEQRELDRVTNEERKVCGEALRMGRTGWSESVMVWIHVLTLRVFVEAVLRYGLPLEYVTALVKTTPKLAPKVKAALDSSYSYLGGNAFGRDKRGRVTKDDAAMSSEMAAAGLGTGEGHEYTAYDYYELEFP</sequence>
<evidence type="ECO:0000313" key="9">
    <source>
        <dbReference type="EMBL" id="KND90422.1"/>
    </source>
</evidence>
<dbReference type="GO" id="GO:0046961">
    <property type="term" value="F:proton-transporting ATPase activity, rotational mechanism"/>
    <property type="evidence" value="ECO:0007669"/>
    <property type="project" value="InterPro"/>
</dbReference>
<dbReference type="STRING" id="1163406.A0A0L0N8P6"/>
<organism evidence="9 10">
    <name type="scientific">Tolypocladium ophioglossoides (strain CBS 100239)</name>
    <name type="common">Snaketongue truffleclub</name>
    <name type="synonym">Elaphocordyceps ophioglossoides</name>
    <dbReference type="NCBI Taxonomy" id="1163406"/>
    <lineage>
        <taxon>Eukaryota</taxon>
        <taxon>Fungi</taxon>
        <taxon>Dikarya</taxon>
        <taxon>Ascomycota</taxon>
        <taxon>Pezizomycotina</taxon>
        <taxon>Sordariomycetes</taxon>
        <taxon>Hypocreomycetidae</taxon>
        <taxon>Hypocreales</taxon>
        <taxon>Ophiocordycipitaceae</taxon>
        <taxon>Tolypocladium</taxon>
    </lineage>
</organism>
<keyword evidence="8" id="KW-0472">Membrane</keyword>
<evidence type="ECO:0000256" key="3">
    <source>
        <dbReference type="ARBA" id="ARBA00022781"/>
    </source>
</evidence>
<dbReference type="Pfam" id="PF03223">
    <property type="entry name" value="V-ATPase_C"/>
    <property type="match status" value="1"/>
</dbReference>
<evidence type="ECO:0000256" key="5">
    <source>
        <dbReference type="ARBA" id="ARBA00053565"/>
    </source>
</evidence>
<dbReference type="EMBL" id="LFRF01000013">
    <property type="protein sequence ID" value="KND90422.1"/>
    <property type="molecule type" value="Genomic_DNA"/>
</dbReference>
<evidence type="ECO:0000256" key="8">
    <source>
        <dbReference type="SAM" id="Phobius"/>
    </source>
</evidence>
<evidence type="ECO:0000313" key="10">
    <source>
        <dbReference type="Proteomes" id="UP000036947"/>
    </source>
</evidence>
<dbReference type="GO" id="GO:0000221">
    <property type="term" value="C:vacuolar proton-transporting V-type ATPase, V1 domain"/>
    <property type="evidence" value="ECO:0007669"/>
    <property type="project" value="TreeGrafter"/>
</dbReference>
<keyword evidence="2 6" id="KW-0813">Transport</keyword>
<dbReference type="Gene3D" id="3.30.70.1180">
    <property type="entry name" value="Vacuolar atp synthase subunit c, domain 1"/>
    <property type="match status" value="1"/>
</dbReference>
<keyword evidence="8" id="KW-0812">Transmembrane</keyword>
<dbReference type="Gene3D" id="1.20.1460.10">
    <property type="entry name" value="subunit c (vma5p) of the yeast v-atpase, domain 2"/>
    <property type="match status" value="1"/>
</dbReference>
<comment type="function">
    <text evidence="6">Subunit of the V1 complex of vacuolar(H+)-ATPase (V-ATPase), a multisubunit enzyme composed of a peripheral complex (V1) that hydrolyzes ATP and a membrane integral complex (V0) that translocates protons. V-ATPase is responsible for acidifying and maintaining the pH of intracellular compartments and in some cell types, is targeted to the plasma membrane, where it is responsible for acidifying the extracellular environment. Subunit C is necessary for the assembly of the catalytic sector of the enzyme and is likely to have a specific function in its catalytic activity.</text>
</comment>
<dbReference type="PANTHER" id="PTHR10137">
    <property type="entry name" value="V-TYPE PROTON ATPASE SUBUNIT C"/>
    <property type="match status" value="1"/>
</dbReference>
<keyword evidence="10" id="KW-1185">Reference proteome</keyword>
<keyword evidence="3 6" id="KW-0375">Hydrogen ion transport</keyword>
<evidence type="ECO:0000256" key="7">
    <source>
        <dbReference type="SAM" id="MobiDB-lite"/>
    </source>
</evidence>
<dbReference type="CDD" id="cd14785">
    <property type="entry name" value="V-ATPase_C"/>
    <property type="match status" value="1"/>
</dbReference>
<keyword evidence="4 6" id="KW-0406">Ion transport</keyword>
<feature type="non-terminal residue" evidence="9">
    <location>
        <position position="1"/>
    </location>
</feature>